<organism evidence="2 3">
    <name type="scientific">Mycena maculata</name>
    <dbReference type="NCBI Taxonomy" id="230809"/>
    <lineage>
        <taxon>Eukaryota</taxon>
        <taxon>Fungi</taxon>
        <taxon>Dikarya</taxon>
        <taxon>Basidiomycota</taxon>
        <taxon>Agaricomycotina</taxon>
        <taxon>Agaricomycetes</taxon>
        <taxon>Agaricomycetidae</taxon>
        <taxon>Agaricales</taxon>
        <taxon>Marasmiineae</taxon>
        <taxon>Mycenaceae</taxon>
        <taxon>Mycena</taxon>
    </lineage>
</organism>
<name>A0AAD7HWM9_9AGAR</name>
<dbReference type="InterPro" id="IPR038921">
    <property type="entry name" value="YOR389W-like"/>
</dbReference>
<proteinExistence type="predicted"/>
<keyword evidence="1" id="KW-0732">Signal</keyword>
<dbReference type="PANTHER" id="PTHR35204:SF1">
    <property type="entry name" value="ENTEROTOXIN"/>
    <property type="match status" value="1"/>
</dbReference>
<accession>A0AAD7HWM9</accession>
<comment type="caution">
    <text evidence="2">The sequence shown here is derived from an EMBL/GenBank/DDBJ whole genome shotgun (WGS) entry which is preliminary data.</text>
</comment>
<gene>
    <name evidence="2" type="ORF">DFH07DRAFT_219668</name>
</gene>
<feature type="signal peptide" evidence="1">
    <location>
        <begin position="1"/>
        <end position="18"/>
    </location>
</feature>
<evidence type="ECO:0000313" key="3">
    <source>
        <dbReference type="Proteomes" id="UP001215280"/>
    </source>
</evidence>
<feature type="chain" id="PRO_5042210930" evidence="1">
    <location>
        <begin position="19"/>
        <end position="554"/>
    </location>
</feature>
<reference evidence="2" key="1">
    <citation type="submission" date="2023-03" db="EMBL/GenBank/DDBJ databases">
        <title>Massive genome expansion in bonnet fungi (Mycena s.s.) driven by repeated elements and novel gene families across ecological guilds.</title>
        <authorList>
            <consortium name="Lawrence Berkeley National Laboratory"/>
            <person name="Harder C.B."/>
            <person name="Miyauchi S."/>
            <person name="Viragh M."/>
            <person name="Kuo A."/>
            <person name="Thoen E."/>
            <person name="Andreopoulos B."/>
            <person name="Lu D."/>
            <person name="Skrede I."/>
            <person name="Drula E."/>
            <person name="Henrissat B."/>
            <person name="Morin E."/>
            <person name="Kohler A."/>
            <person name="Barry K."/>
            <person name="LaButti K."/>
            <person name="Morin E."/>
            <person name="Salamov A."/>
            <person name="Lipzen A."/>
            <person name="Mereny Z."/>
            <person name="Hegedus B."/>
            <person name="Baldrian P."/>
            <person name="Stursova M."/>
            <person name="Weitz H."/>
            <person name="Taylor A."/>
            <person name="Grigoriev I.V."/>
            <person name="Nagy L.G."/>
            <person name="Martin F."/>
            <person name="Kauserud H."/>
        </authorList>
    </citation>
    <scope>NUCLEOTIDE SEQUENCE</scope>
    <source>
        <strain evidence="2">CBHHK188m</strain>
    </source>
</reference>
<protein>
    <submittedName>
        <fullName evidence="2">Uncharacterized protein</fullName>
    </submittedName>
</protein>
<dbReference type="PANTHER" id="PTHR35204">
    <property type="entry name" value="YALI0A21131P"/>
    <property type="match status" value="1"/>
</dbReference>
<dbReference type="AlphaFoldDB" id="A0AAD7HWM9"/>
<sequence length="554" mass="62520">MRLINLGLVISLPYAIRAAQIPFETQSVPVLEPLGDLGQDSEWKNFSTGPDANGTSHLIFDTVNSLLQHWPNTRYRNGHNILPGTVPVGTLLYHGRADSNVPTIPEWTTMDPEHSYPFCGGPAGKDSITGCWHLTLVATRPLKVLYLDGSSAANMKETLGPVYNSVHSLKASEWRWTCGEIMLCDFKNGVELLSADFLAAMWARHITPPLWRPEARSDPHSLDPTTPENKTSLISQLLRFESVRGGSWHNAFPGETRISLDLTRLVSFYDTALVPSLVSYRTGKERWDHRLQNISSVDLTAVKTRLRAAFAPDNVDPGSGVDWRTLYRVLVDRYADRLEMLEYLLNTTTTDNIDTRARTIQMQLRVMLTPYILYSARPADDSAVSMAAEDYAWAAPVWRGCATRHTAHIHASPPLQSRLTASERLLLNALDETNREICRVVVRMWATGVHAELDALISPDEDDVPDSTASKEGLSPEVLSRVVEKWQTSASKLISWLDWSVWVNCRPACSFEEMCYLPTWPFFWDQIDDPENECGEWKRPQPRCIRQFEPYSPL</sequence>
<keyword evidence="3" id="KW-1185">Reference proteome</keyword>
<dbReference type="Proteomes" id="UP001215280">
    <property type="component" value="Unassembled WGS sequence"/>
</dbReference>
<evidence type="ECO:0000256" key="1">
    <source>
        <dbReference type="SAM" id="SignalP"/>
    </source>
</evidence>
<dbReference type="EMBL" id="JARJLG010000201">
    <property type="protein sequence ID" value="KAJ7728958.1"/>
    <property type="molecule type" value="Genomic_DNA"/>
</dbReference>
<evidence type="ECO:0000313" key="2">
    <source>
        <dbReference type="EMBL" id="KAJ7728958.1"/>
    </source>
</evidence>